<organism evidence="2 3">
    <name type="scientific">Aspergillus flavus (strain ATCC 200026 / FGSC A1120 / IAM 13836 / NRRL 3357 / JCM 12722 / SRRC 167)</name>
    <dbReference type="NCBI Taxonomy" id="332952"/>
    <lineage>
        <taxon>Eukaryota</taxon>
        <taxon>Fungi</taxon>
        <taxon>Dikarya</taxon>
        <taxon>Ascomycota</taxon>
        <taxon>Pezizomycotina</taxon>
        <taxon>Eurotiomycetes</taxon>
        <taxon>Eurotiomycetidae</taxon>
        <taxon>Eurotiales</taxon>
        <taxon>Aspergillaceae</taxon>
        <taxon>Aspergillus</taxon>
        <taxon>Aspergillus subgen. Circumdati</taxon>
    </lineage>
</organism>
<evidence type="ECO:0000256" key="1">
    <source>
        <dbReference type="SAM" id="Phobius"/>
    </source>
</evidence>
<sequence length="74" mass="8250">MLGTYFNMTGRWNLGYLFIAVITVGIADPAVVCQWSVTLTLTHGGRLSLYLNYSAVSSQTRPRQHLSPDFASRE</sequence>
<reference evidence="3" key="1">
    <citation type="journal article" date="2021" name="G3 (Bethesda)">
        <title>Chromosome assembled and annotated genome sequence of Aspergillus flavus NRRL 3357.</title>
        <authorList>
            <person name="Skerker J.M."/>
            <person name="Pianalto K.M."/>
            <person name="Mondo S.J."/>
            <person name="Yang K."/>
            <person name="Arkin A.P."/>
            <person name="Keller N.P."/>
            <person name="Grigoriev I.V."/>
            <person name="Louise Glass N.L."/>
        </authorList>
    </citation>
    <scope>NUCLEOTIDE SEQUENCE [LARGE SCALE GENOMIC DNA]</scope>
    <source>
        <strain evidence="3">ATCC 200026 / FGSC A1120 / IAM 13836 / NRRL 3357 / JCM 12722 / SRRC 167</strain>
    </source>
</reference>
<name>A0A7U2MH95_ASPFN</name>
<protein>
    <submittedName>
        <fullName evidence="2">Uncharacterized protein</fullName>
    </submittedName>
</protein>
<keyword evidence="1" id="KW-1133">Transmembrane helix</keyword>
<keyword evidence="1" id="KW-0472">Membrane</keyword>
<keyword evidence="1" id="KW-0812">Transmembrane</keyword>
<dbReference type="Proteomes" id="UP000596276">
    <property type="component" value="Chromosome 5"/>
</dbReference>
<evidence type="ECO:0000313" key="3">
    <source>
        <dbReference type="Proteomes" id="UP000596276"/>
    </source>
</evidence>
<feature type="transmembrane region" description="Helical" evidence="1">
    <location>
        <begin position="12"/>
        <end position="37"/>
    </location>
</feature>
<evidence type="ECO:0000313" key="2">
    <source>
        <dbReference type="EMBL" id="QRD83717.1"/>
    </source>
</evidence>
<keyword evidence="3" id="KW-1185">Reference proteome</keyword>
<dbReference type="AlphaFoldDB" id="A0A7U2MH95"/>
<gene>
    <name evidence="2" type="ORF">F9C07_1628487</name>
</gene>
<accession>A0A7U2MH95</accession>
<dbReference type="VEuPathDB" id="FungiDB:F9C07_1628487"/>
<dbReference type="EMBL" id="CP044621">
    <property type="protein sequence ID" value="QRD83717.1"/>
    <property type="molecule type" value="Genomic_DNA"/>
</dbReference>
<proteinExistence type="predicted"/>